<dbReference type="SMR" id="A0A2P4QBI5"/>
<gene>
    <name evidence="1" type="ORF">GLOIN_2v1770602</name>
</gene>
<sequence>MFSLTNVKVKKSNVIKSTVKCRCANSNKKIKTIVTISDFDDNCDDNNNKENLNLNFNELEYQERELVLKKCELLLREREAKVHVMELSNFEKEQKLKLHVTSIVNTMKVIKYEDVDKAIHCENIFNIFGNEFVLSEILQEKNPQFKVVEGSENKKELRKKCEVMEVIFELLRMLRQGYKKE</sequence>
<dbReference type="VEuPathDB" id="FungiDB:RhiirFUN_002340"/>
<evidence type="ECO:0000313" key="1">
    <source>
        <dbReference type="EMBL" id="POG75001.1"/>
    </source>
</evidence>
<proteinExistence type="predicted"/>
<reference evidence="1 2" key="1">
    <citation type="journal article" date="2013" name="Proc. Natl. Acad. Sci. U.S.A.">
        <title>Genome of an arbuscular mycorrhizal fungus provides insight into the oldest plant symbiosis.</title>
        <authorList>
            <person name="Tisserant E."/>
            <person name="Malbreil M."/>
            <person name="Kuo A."/>
            <person name="Kohler A."/>
            <person name="Symeonidi A."/>
            <person name="Balestrini R."/>
            <person name="Charron P."/>
            <person name="Duensing N."/>
            <person name="Frei Dit Frey N."/>
            <person name="Gianinazzi-Pearson V."/>
            <person name="Gilbert L.B."/>
            <person name="Handa Y."/>
            <person name="Herr J.R."/>
            <person name="Hijri M."/>
            <person name="Koul R."/>
            <person name="Kawaguchi M."/>
            <person name="Krajinski F."/>
            <person name="Lammers P.J."/>
            <person name="Masclaux F.G."/>
            <person name="Murat C."/>
            <person name="Morin E."/>
            <person name="Ndikumana S."/>
            <person name="Pagni M."/>
            <person name="Petitpierre D."/>
            <person name="Requena N."/>
            <person name="Rosikiewicz P."/>
            <person name="Riley R."/>
            <person name="Saito K."/>
            <person name="San Clemente H."/>
            <person name="Shapiro H."/>
            <person name="van Tuinen D."/>
            <person name="Becard G."/>
            <person name="Bonfante P."/>
            <person name="Paszkowski U."/>
            <person name="Shachar-Hill Y.Y."/>
            <person name="Tuskan G.A."/>
            <person name="Young P.W."/>
            <person name="Sanders I.R."/>
            <person name="Henrissat B."/>
            <person name="Rensing S.A."/>
            <person name="Grigoriev I.V."/>
            <person name="Corradi N."/>
            <person name="Roux C."/>
            <person name="Martin F."/>
        </authorList>
    </citation>
    <scope>NUCLEOTIDE SEQUENCE [LARGE SCALE GENOMIC DNA]</scope>
    <source>
        <strain evidence="1 2">DAOM 197198</strain>
    </source>
</reference>
<keyword evidence="2" id="KW-1185">Reference proteome</keyword>
<organism evidence="1 2">
    <name type="scientific">Rhizophagus irregularis (strain DAOM 181602 / DAOM 197198 / MUCL 43194)</name>
    <name type="common">Arbuscular mycorrhizal fungus</name>
    <name type="synonym">Glomus intraradices</name>
    <dbReference type="NCBI Taxonomy" id="747089"/>
    <lineage>
        <taxon>Eukaryota</taxon>
        <taxon>Fungi</taxon>
        <taxon>Fungi incertae sedis</taxon>
        <taxon>Mucoromycota</taxon>
        <taxon>Glomeromycotina</taxon>
        <taxon>Glomeromycetes</taxon>
        <taxon>Glomerales</taxon>
        <taxon>Glomeraceae</taxon>
        <taxon>Rhizophagus</taxon>
    </lineage>
</organism>
<dbReference type="EMBL" id="AUPC02000065">
    <property type="protein sequence ID" value="POG75001.1"/>
    <property type="molecule type" value="Genomic_DNA"/>
</dbReference>
<accession>A0A2P4QBI5</accession>
<dbReference type="AlphaFoldDB" id="A0A2P4QBI5"/>
<name>A0A2P4QBI5_RHIID</name>
<comment type="caution">
    <text evidence="1">The sequence shown here is derived from an EMBL/GenBank/DDBJ whole genome shotgun (WGS) entry which is preliminary data.</text>
</comment>
<protein>
    <submittedName>
        <fullName evidence="1">Uncharacterized protein</fullName>
    </submittedName>
</protein>
<evidence type="ECO:0000313" key="2">
    <source>
        <dbReference type="Proteomes" id="UP000018888"/>
    </source>
</evidence>
<dbReference type="Proteomes" id="UP000018888">
    <property type="component" value="Unassembled WGS sequence"/>
</dbReference>
<reference evidence="1 2" key="2">
    <citation type="journal article" date="2018" name="New Phytol.">
        <title>High intraspecific genome diversity in the model arbuscular mycorrhizal symbiont Rhizophagus irregularis.</title>
        <authorList>
            <person name="Chen E.C.H."/>
            <person name="Morin E."/>
            <person name="Beaudet D."/>
            <person name="Noel J."/>
            <person name="Yildirir G."/>
            <person name="Ndikumana S."/>
            <person name="Charron P."/>
            <person name="St-Onge C."/>
            <person name="Giorgi J."/>
            <person name="Kruger M."/>
            <person name="Marton T."/>
            <person name="Ropars J."/>
            <person name="Grigoriev I.V."/>
            <person name="Hainaut M."/>
            <person name="Henrissat B."/>
            <person name="Roux C."/>
            <person name="Martin F."/>
            <person name="Corradi N."/>
        </authorList>
    </citation>
    <scope>NUCLEOTIDE SEQUENCE [LARGE SCALE GENOMIC DNA]</scope>
    <source>
        <strain evidence="1 2">DAOM 197198</strain>
    </source>
</reference>